<dbReference type="Proteomes" id="UP001501705">
    <property type="component" value="Unassembled WGS sequence"/>
</dbReference>
<protein>
    <submittedName>
        <fullName evidence="1">Uncharacterized protein</fullName>
    </submittedName>
</protein>
<proteinExistence type="predicted"/>
<organism evidence="1 2">
    <name type="scientific">Kribbella hippodromi</name>
    <dbReference type="NCBI Taxonomy" id="434347"/>
    <lineage>
        <taxon>Bacteria</taxon>
        <taxon>Bacillati</taxon>
        <taxon>Actinomycetota</taxon>
        <taxon>Actinomycetes</taxon>
        <taxon>Propionibacteriales</taxon>
        <taxon>Kribbellaceae</taxon>
        <taxon>Kribbella</taxon>
    </lineage>
</organism>
<dbReference type="EMBL" id="BAAAPH010000001">
    <property type="protein sequence ID" value="GAA1551424.1"/>
    <property type="molecule type" value="Genomic_DNA"/>
</dbReference>
<reference evidence="2" key="1">
    <citation type="journal article" date="2019" name="Int. J. Syst. Evol. Microbiol.">
        <title>The Global Catalogue of Microorganisms (GCM) 10K type strain sequencing project: providing services to taxonomists for standard genome sequencing and annotation.</title>
        <authorList>
            <consortium name="The Broad Institute Genomics Platform"/>
            <consortium name="The Broad Institute Genome Sequencing Center for Infectious Disease"/>
            <person name="Wu L."/>
            <person name="Ma J."/>
        </authorList>
    </citation>
    <scope>NUCLEOTIDE SEQUENCE [LARGE SCALE GENOMIC DNA]</scope>
    <source>
        <strain evidence="2">JCM 15572</strain>
    </source>
</reference>
<accession>A0ABP4MWD8</accession>
<evidence type="ECO:0000313" key="1">
    <source>
        <dbReference type="EMBL" id="GAA1551424.1"/>
    </source>
</evidence>
<sequence>MRSICAGVEIARVADDQKPATPDPYGPVEVVEAASSAAAGRAAAVWAEAVWVCAAMAAAAAAPAVTICRRFGVVCFLTGELCGLDRRHASPDLTASSLYAVGSRVTRE</sequence>
<keyword evidence="2" id="KW-1185">Reference proteome</keyword>
<gene>
    <name evidence="1" type="ORF">GCM10009804_05250</name>
</gene>
<comment type="caution">
    <text evidence="1">The sequence shown here is derived from an EMBL/GenBank/DDBJ whole genome shotgun (WGS) entry which is preliminary data.</text>
</comment>
<name>A0ABP4MWD8_9ACTN</name>
<evidence type="ECO:0000313" key="2">
    <source>
        <dbReference type="Proteomes" id="UP001501705"/>
    </source>
</evidence>